<keyword evidence="14" id="KW-1185">Reference proteome</keyword>
<evidence type="ECO:0000256" key="2">
    <source>
        <dbReference type="ARBA" id="ARBA00022556"/>
    </source>
</evidence>
<dbReference type="Pfam" id="PF01370">
    <property type="entry name" value="Epimerase"/>
    <property type="match status" value="1"/>
</dbReference>
<dbReference type="NCBIfam" id="NF008872">
    <property type="entry name" value="PRK11908.1"/>
    <property type="match status" value="1"/>
</dbReference>
<dbReference type="SUPFAM" id="SSF50486">
    <property type="entry name" value="FMT C-terminal domain-like"/>
    <property type="match status" value="1"/>
</dbReference>
<evidence type="ECO:0000313" key="13">
    <source>
        <dbReference type="EMBL" id="MEZ0474392.1"/>
    </source>
</evidence>
<evidence type="ECO:0000259" key="10">
    <source>
        <dbReference type="Pfam" id="PF00551"/>
    </source>
</evidence>
<dbReference type="InterPro" id="IPR001509">
    <property type="entry name" value="Epimerase_deHydtase"/>
</dbReference>
<keyword evidence="2" id="KW-0441">Lipid A biosynthesis</keyword>
<feature type="domain" description="Formyl transferase C-terminal" evidence="12">
    <location>
        <begin position="202"/>
        <end position="291"/>
    </location>
</feature>
<proteinExistence type="predicted"/>
<dbReference type="InterPro" id="IPR050177">
    <property type="entry name" value="Lipid_A_modif_metabolic_enz"/>
</dbReference>
<keyword evidence="13" id="KW-0808">Transferase</keyword>
<dbReference type="InterPro" id="IPR002376">
    <property type="entry name" value="Formyl_transf_N"/>
</dbReference>
<keyword evidence="6" id="KW-0443">Lipid metabolism</keyword>
<dbReference type="CDD" id="cd08702">
    <property type="entry name" value="Arna_FMT_C"/>
    <property type="match status" value="1"/>
</dbReference>
<keyword evidence="8" id="KW-0511">Multifunctional enzyme</keyword>
<comment type="caution">
    <text evidence="13">The sequence shown here is derived from an EMBL/GenBank/DDBJ whole genome shotgun (WGS) entry which is preliminary data.</text>
</comment>
<keyword evidence="5" id="KW-0520">NAD</keyword>
<feature type="domain" description="NAD-dependent epimerase/dehydratase" evidence="11">
    <location>
        <begin position="326"/>
        <end position="573"/>
    </location>
</feature>
<feature type="compositionally biased region" description="Low complexity" evidence="9">
    <location>
        <begin position="671"/>
        <end position="688"/>
    </location>
</feature>
<dbReference type="SUPFAM" id="SSF51735">
    <property type="entry name" value="NAD(P)-binding Rossmann-fold domains"/>
    <property type="match status" value="1"/>
</dbReference>
<dbReference type="CDD" id="cd05257">
    <property type="entry name" value="Arna_like_SDR_e"/>
    <property type="match status" value="1"/>
</dbReference>
<name>A0ABV4HRR0_9GAMM</name>
<accession>A0ABV4HRR0</accession>
<keyword evidence="7" id="KW-0046">Antibiotic resistance</keyword>
<dbReference type="GO" id="GO:0099619">
    <property type="term" value="F:UDP-4-amino-4-deoxy-L-arabinose formyltransferase activity"/>
    <property type="evidence" value="ECO:0007669"/>
    <property type="project" value="UniProtKB-EC"/>
</dbReference>
<evidence type="ECO:0000256" key="6">
    <source>
        <dbReference type="ARBA" id="ARBA00023098"/>
    </source>
</evidence>
<dbReference type="InterPro" id="IPR045869">
    <property type="entry name" value="Arna-like_SDR_e"/>
</dbReference>
<dbReference type="GO" id="GO:0099618">
    <property type="term" value="F:UDP-glucuronate dehydrogenase activity"/>
    <property type="evidence" value="ECO:0007669"/>
    <property type="project" value="UniProtKB-EC"/>
</dbReference>
<dbReference type="NCBIfam" id="NF005998">
    <property type="entry name" value="PRK08125.1"/>
    <property type="match status" value="1"/>
</dbReference>
<dbReference type="InterPro" id="IPR011034">
    <property type="entry name" value="Formyl_transferase-like_C_sf"/>
</dbReference>
<gene>
    <name evidence="13" type="primary">arnA</name>
    <name evidence="13" type="ORF">AB6713_07140</name>
</gene>
<evidence type="ECO:0000313" key="14">
    <source>
        <dbReference type="Proteomes" id="UP001566331"/>
    </source>
</evidence>
<dbReference type="EC" id="2.1.2.13" evidence="13"/>
<dbReference type="Pfam" id="PF02911">
    <property type="entry name" value="Formyl_trans_C"/>
    <property type="match status" value="1"/>
</dbReference>
<dbReference type="Pfam" id="PF00551">
    <property type="entry name" value="Formyl_trans_N"/>
    <property type="match status" value="1"/>
</dbReference>
<protein>
    <submittedName>
        <fullName evidence="13">Bifunctional UDP-4-amino-4-deoxy-L-arabinose formyltransferase/UDP-glucuronic acid oxidase ArnA</fullName>
        <ecNumber evidence="13">1.1.1.305</ecNumber>
        <ecNumber evidence="13">2.1.2.13</ecNumber>
    </submittedName>
</protein>
<dbReference type="Proteomes" id="UP001566331">
    <property type="component" value="Unassembled WGS sequence"/>
</dbReference>
<dbReference type="SUPFAM" id="SSF53328">
    <property type="entry name" value="Formyltransferase"/>
    <property type="match status" value="1"/>
</dbReference>
<evidence type="ECO:0000259" key="12">
    <source>
        <dbReference type="Pfam" id="PF02911"/>
    </source>
</evidence>
<dbReference type="Gene3D" id="3.40.50.720">
    <property type="entry name" value="NAD(P)-binding Rossmann-like Domain"/>
    <property type="match status" value="1"/>
</dbReference>
<reference evidence="13 14" key="1">
    <citation type="submission" date="2024-07" db="EMBL/GenBank/DDBJ databases">
        <title>Luteimonas salilacus sp. nov., isolated from the shore soil of Salt Lake in Tibet of China.</title>
        <authorList>
            <person name="Zhang X."/>
            <person name="Li A."/>
        </authorList>
    </citation>
    <scope>NUCLEOTIDE SEQUENCE [LARGE SCALE GENOMIC DNA]</scope>
    <source>
        <strain evidence="13 14">B3-2-R+30</strain>
    </source>
</reference>
<evidence type="ECO:0000256" key="4">
    <source>
        <dbReference type="ARBA" id="ARBA00023002"/>
    </source>
</evidence>
<dbReference type="PANTHER" id="PTHR43245">
    <property type="entry name" value="BIFUNCTIONAL POLYMYXIN RESISTANCE PROTEIN ARNA"/>
    <property type="match status" value="1"/>
</dbReference>
<evidence type="ECO:0000256" key="5">
    <source>
        <dbReference type="ARBA" id="ARBA00023027"/>
    </source>
</evidence>
<dbReference type="Gene3D" id="3.40.50.12230">
    <property type="match status" value="1"/>
</dbReference>
<dbReference type="NCBIfam" id="NF005414">
    <property type="entry name" value="PRK06988.1"/>
    <property type="match status" value="1"/>
</dbReference>
<sequence>MRAIVLANNDMGCVGIEALLAHGFDIAAVITHADADSENIWSRNVAELAAHCNLPVFAPDDVSHPLWLAKIRALEPDVLFSFYYRNLVCRDLLAIPSAGGFNLHGSMLPKYRGCAPANWAILNGETEIGVTLHRMTVRPDAGDIVGQHRVEIAPTDDARSLNRKLARAARPLLDVCLPLILAGKAPRIRQDESAASYFGRRKPADGEIDWSKSATETANLVRAVTRPYPGAFTHAHGAKVLVWKAEARNETGSHKPAGTIVSTDPLDVACGQGVLRIHYAQQPGGVYCGGAQLAVDLNLVGGLRFDAARSDPMQQQHRTRTHKTRVLILGVNGFIGNCLSERLLNDGRYEVYGMDLNDDAIGRFKSHQDFHFREGDISIHREWIEYHIKKCDVVLPLVAIATPIEYTRNPLRVFELDFEENLRVVRHCAKHNKRVVFPSTSEVYGMCDDTEFNEDRSRLILGPINKQRWIYSASKQLLDRVIWAYGRQGLKFTLFRPFNWIGPRLDSLEAARIGSSRAITQLILNLVEGTPLLLIDGGRQKRCFTDVAEGVECLFQIIENKDGRCDGKIFNIGNPKNEASIRELAELLVAKFERHPLRHYFPPFAGIKEIESGAYYGEGYQDVTHRRPSIRNAKRVLDWQPAIPLEQAIESTLDFFLADHPATLGSPGLQTFTTSTPTTSTPTSVRVA</sequence>
<keyword evidence="1" id="KW-0444">Lipid biosynthesis</keyword>
<evidence type="ECO:0000256" key="8">
    <source>
        <dbReference type="ARBA" id="ARBA00023268"/>
    </source>
</evidence>
<evidence type="ECO:0000256" key="9">
    <source>
        <dbReference type="SAM" id="MobiDB-lite"/>
    </source>
</evidence>
<evidence type="ECO:0000256" key="7">
    <source>
        <dbReference type="ARBA" id="ARBA00023251"/>
    </source>
</evidence>
<evidence type="ECO:0000259" key="11">
    <source>
        <dbReference type="Pfam" id="PF01370"/>
    </source>
</evidence>
<organism evidence="13 14">
    <name type="scientific">Luteimonas salinilitoris</name>
    <dbReference type="NCBI Taxonomy" id="3237697"/>
    <lineage>
        <taxon>Bacteria</taxon>
        <taxon>Pseudomonadati</taxon>
        <taxon>Pseudomonadota</taxon>
        <taxon>Gammaproteobacteria</taxon>
        <taxon>Lysobacterales</taxon>
        <taxon>Lysobacteraceae</taxon>
        <taxon>Luteimonas</taxon>
    </lineage>
</organism>
<keyword evidence="4 13" id="KW-0560">Oxidoreductase</keyword>
<dbReference type="EMBL" id="JBFWIC010000007">
    <property type="protein sequence ID" value="MEZ0474392.1"/>
    <property type="molecule type" value="Genomic_DNA"/>
</dbReference>
<dbReference type="PANTHER" id="PTHR43245:SF13">
    <property type="entry name" value="UDP-D-APIOSE_UDP-D-XYLOSE SYNTHASE 2"/>
    <property type="match status" value="1"/>
</dbReference>
<keyword evidence="3" id="KW-0448">Lipopolysaccharide biosynthesis</keyword>
<dbReference type="InterPro" id="IPR036291">
    <property type="entry name" value="NAD(P)-bd_dom_sf"/>
</dbReference>
<dbReference type="RefSeq" id="WP_370563550.1">
    <property type="nucleotide sequence ID" value="NZ_JBFWIB010000004.1"/>
</dbReference>
<evidence type="ECO:0000256" key="3">
    <source>
        <dbReference type="ARBA" id="ARBA00022985"/>
    </source>
</evidence>
<dbReference type="InterPro" id="IPR036477">
    <property type="entry name" value="Formyl_transf_N_sf"/>
</dbReference>
<dbReference type="InterPro" id="IPR005793">
    <property type="entry name" value="Formyl_trans_C"/>
</dbReference>
<feature type="domain" description="Formyl transferase N-terminal" evidence="10">
    <location>
        <begin position="25"/>
        <end position="169"/>
    </location>
</feature>
<feature type="region of interest" description="Disordered" evidence="9">
    <location>
        <begin position="668"/>
        <end position="688"/>
    </location>
</feature>
<evidence type="ECO:0000256" key="1">
    <source>
        <dbReference type="ARBA" id="ARBA00022516"/>
    </source>
</evidence>
<dbReference type="EC" id="1.1.1.305" evidence="13"/>